<sequence>MITIPDYAECEKDVSSRHHHEVLFAVCNRLEELLRQMCQASKAIENTELEKFETTATSKCISLGSFELLLIAGKTIIL</sequence>
<gene>
    <name evidence="1" type="ORF">OS493_021578</name>
</gene>
<organism evidence="1 2">
    <name type="scientific">Desmophyllum pertusum</name>
    <dbReference type="NCBI Taxonomy" id="174260"/>
    <lineage>
        <taxon>Eukaryota</taxon>
        <taxon>Metazoa</taxon>
        <taxon>Cnidaria</taxon>
        <taxon>Anthozoa</taxon>
        <taxon>Hexacorallia</taxon>
        <taxon>Scleractinia</taxon>
        <taxon>Caryophylliina</taxon>
        <taxon>Caryophylliidae</taxon>
        <taxon>Desmophyllum</taxon>
    </lineage>
</organism>
<evidence type="ECO:0000313" key="1">
    <source>
        <dbReference type="EMBL" id="KAJ7358798.1"/>
    </source>
</evidence>
<keyword evidence="2" id="KW-1185">Reference proteome</keyword>
<protein>
    <submittedName>
        <fullName evidence="1">Uncharacterized protein</fullName>
    </submittedName>
</protein>
<dbReference type="Proteomes" id="UP001163046">
    <property type="component" value="Unassembled WGS sequence"/>
</dbReference>
<dbReference type="AlphaFoldDB" id="A0A9X0CJG9"/>
<dbReference type="EMBL" id="MU827315">
    <property type="protein sequence ID" value="KAJ7358798.1"/>
    <property type="molecule type" value="Genomic_DNA"/>
</dbReference>
<comment type="caution">
    <text evidence="1">The sequence shown here is derived from an EMBL/GenBank/DDBJ whole genome shotgun (WGS) entry which is preliminary data.</text>
</comment>
<proteinExistence type="predicted"/>
<reference evidence="1" key="1">
    <citation type="submission" date="2023-01" db="EMBL/GenBank/DDBJ databases">
        <title>Genome assembly of the deep-sea coral Lophelia pertusa.</title>
        <authorList>
            <person name="Herrera S."/>
            <person name="Cordes E."/>
        </authorList>
    </citation>
    <scope>NUCLEOTIDE SEQUENCE</scope>
    <source>
        <strain evidence="1">USNM1676648</strain>
        <tissue evidence="1">Polyp</tissue>
    </source>
</reference>
<name>A0A9X0CJG9_9CNID</name>
<accession>A0A9X0CJG9</accession>
<evidence type="ECO:0000313" key="2">
    <source>
        <dbReference type="Proteomes" id="UP001163046"/>
    </source>
</evidence>